<evidence type="ECO:0000313" key="11">
    <source>
        <dbReference type="Proteomes" id="UP000494115"/>
    </source>
</evidence>
<evidence type="ECO:0000256" key="4">
    <source>
        <dbReference type="ARBA" id="ARBA00022519"/>
    </source>
</evidence>
<feature type="transmembrane region" description="Helical" evidence="9">
    <location>
        <begin position="1076"/>
        <end position="1102"/>
    </location>
</feature>
<keyword evidence="6 9" id="KW-1133">Transmembrane helix</keyword>
<feature type="transmembrane region" description="Helical" evidence="9">
    <location>
        <begin position="335"/>
        <end position="353"/>
    </location>
</feature>
<keyword evidence="5 9" id="KW-0812">Transmembrane</keyword>
<comment type="subcellular location">
    <subcellularLocation>
        <location evidence="1">Cell inner membrane</location>
        <topology evidence="1">Multi-pass membrane protein</topology>
    </subcellularLocation>
</comment>
<sequence length="1121" mass="119375">MNISKLFISRPVATTLLSIGIALAGAFAFVKLPVSPLPQVDFPTISVQASLPGASPETVATSVASPLERHLGSIADVAEMTSISSLGTSRITLQFGLDRDIDGAARDVQAAINAARADLPTALRSNPTYHKVNPADAPIMVLALTSKTRTRGQLYDSAATVLQQSLSQVAGVGEVDVSGSANPAVRVELLPHALFHYGIGLEDVRAALASANANAPKGSFEDGTSHFQIYTNDQARQASQYRDLVVGYRNNAAVHLTDVGEVVDSVEDLRNLGLFNSEPAVLVILYRQPGANIIETIDRVKGMLPQLKQSMPADVDITPTADRSITIRASLRDTGITLIVAIALVILTVFAFLRSVRATLIPSVAVPISIVGTFGAMYLLDYSIDNLSLMALTIATGFVVDDAIVVLENISRHMENGMSRMKAALLGAKEVGFTVVSMSLSLVAVFLPILLMGGIVGRLFREFAMTLSLAIGVSLLVSLTTTPMMCALLLRVPLKKGVEPDADNHDGHFNEKPPGRLSRAFEAGFDRLQNGYRRTLELALRVPLLVMLILLATIVLNVYLYIIVPKGFFPQQDTGNMVGGIQADQSISFQAMKVKFSELTKIVTSDPAVESVVGFTGGRATNAGFMFITLKPLSERKLSADQINARLRPKLARVAGGQTFLVPVQDIRIGGRQSSAQYQFTLLGDSSTELYEWSNKLVLALQKNPVLVDVNSDQQQKGLDIQLNIDRATAARYNITPSQIDNTLYDAFGQRQVSTIYNPLNQYHVVMEVAPQYWQSPETLKDIYVSTSGGNATGSQTTNAPAGTVTRPPSSSGGTGSVTAGAAGSAANSANSAASIAADSARNAAINSIATSGKSSSSSGSPVSTARETMVPLSAFASYGPGNTPLSVSHQGQFVATTISFNLPPGKSLSDATQAIDDTMNEIGVPATINGRFSGAAQAFQQSLQDQPVLILAALAAIYIVLGMLYESYIHPITILSTLPSAGVGALLALLVFKIEFSIIALIGVFLLIGIVKKNAIMMIDFAIDASRRGMNSRDAIFEACMLRFRPIMMTTCAALLGALPLAFGHGAGSELREPLGISIVGGLIVSQALTLYTTPVVYLYLDRARSWAARRRESRNLRRT</sequence>
<gene>
    <name evidence="10" type="primary">mdtC_2</name>
    <name evidence="10" type="ORF">LMG28138_01568</name>
</gene>
<dbReference type="Gene3D" id="3.30.2090.10">
    <property type="entry name" value="Multidrug efflux transporter AcrB TolC docking domain, DN and DC subdomains"/>
    <property type="match status" value="3"/>
</dbReference>
<organism evidence="10 11">
    <name type="scientific">Pararobbsia alpina</name>
    <dbReference type="NCBI Taxonomy" id="621374"/>
    <lineage>
        <taxon>Bacteria</taxon>
        <taxon>Pseudomonadati</taxon>
        <taxon>Pseudomonadota</taxon>
        <taxon>Betaproteobacteria</taxon>
        <taxon>Burkholderiales</taxon>
        <taxon>Burkholderiaceae</taxon>
        <taxon>Pararobbsia</taxon>
    </lineage>
</organism>
<dbReference type="SUPFAM" id="SSF82714">
    <property type="entry name" value="Multidrug efflux transporter AcrB TolC docking domain, DN and DC subdomains"/>
    <property type="match status" value="2"/>
</dbReference>
<dbReference type="Pfam" id="PF00873">
    <property type="entry name" value="ACR_tran"/>
    <property type="match status" value="2"/>
</dbReference>
<dbReference type="EMBL" id="CADIKM010000005">
    <property type="protein sequence ID" value="CAB3783087.1"/>
    <property type="molecule type" value="Genomic_DNA"/>
</dbReference>
<protein>
    <submittedName>
        <fullName evidence="10">Multidrug resistance protein MdtC</fullName>
    </submittedName>
</protein>
<dbReference type="AlphaFoldDB" id="A0A6S7C7U6"/>
<feature type="transmembrane region" description="Helical" evidence="9">
    <location>
        <begin position="431"/>
        <end position="451"/>
    </location>
</feature>
<evidence type="ECO:0000256" key="6">
    <source>
        <dbReference type="ARBA" id="ARBA00022989"/>
    </source>
</evidence>
<feature type="transmembrane region" description="Helical" evidence="9">
    <location>
        <begin position="463"/>
        <end position="490"/>
    </location>
</feature>
<dbReference type="InterPro" id="IPR027463">
    <property type="entry name" value="AcrB_DN_DC_subdom"/>
</dbReference>
<feature type="region of interest" description="Disordered" evidence="8">
    <location>
        <begin position="785"/>
        <end position="823"/>
    </location>
</feature>
<feature type="transmembrane region" description="Helical" evidence="9">
    <location>
        <begin position="949"/>
        <end position="966"/>
    </location>
</feature>
<dbReference type="SUPFAM" id="SSF82693">
    <property type="entry name" value="Multidrug efflux transporter AcrB pore domain, PN1, PN2, PC1 and PC2 subdomains"/>
    <property type="match status" value="4"/>
</dbReference>
<keyword evidence="11" id="KW-1185">Reference proteome</keyword>
<feature type="transmembrane region" description="Helical" evidence="9">
    <location>
        <begin position="360"/>
        <end position="380"/>
    </location>
</feature>
<name>A0A6S7C7U6_9BURK</name>
<accession>A0A6S7C7U6</accession>
<dbReference type="RefSeq" id="WP_175104178.1">
    <property type="nucleotide sequence ID" value="NZ_CADIKM010000005.1"/>
</dbReference>
<dbReference type="PANTHER" id="PTHR32063:SF34">
    <property type="entry name" value="MULTIDRUG RESISTANCE PROTEIN MDTC"/>
    <property type="match status" value="1"/>
</dbReference>
<dbReference type="FunFam" id="1.20.1640.10:FF:000001">
    <property type="entry name" value="Efflux pump membrane transporter"/>
    <property type="match status" value="1"/>
</dbReference>
<feature type="transmembrane region" description="Helical" evidence="9">
    <location>
        <begin position="973"/>
        <end position="993"/>
    </location>
</feature>
<dbReference type="Gene3D" id="1.20.1640.10">
    <property type="entry name" value="Multidrug efflux transporter AcrB transmembrane domain"/>
    <property type="match status" value="3"/>
</dbReference>
<keyword evidence="3" id="KW-1003">Cell membrane</keyword>
<feature type="transmembrane region" description="Helical" evidence="9">
    <location>
        <begin position="1045"/>
        <end position="1064"/>
    </location>
</feature>
<evidence type="ECO:0000256" key="8">
    <source>
        <dbReference type="SAM" id="MobiDB-lite"/>
    </source>
</evidence>
<dbReference type="GO" id="GO:0005886">
    <property type="term" value="C:plasma membrane"/>
    <property type="evidence" value="ECO:0007669"/>
    <property type="project" value="UniProtKB-SubCell"/>
</dbReference>
<feature type="transmembrane region" description="Helical" evidence="9">
    <location>
        <begin position="999"/>
        <end position="1024"/>
    </location>
</feature>
<dbReference type="SUPFAM" id="SSF82866">
    <property type="entry name" value="Multidrug efflux transporter AcrB transmembrane domain"/>
    <property type="match status" value="2"/>
</dbReference>
<evidence type="ECO:0000256" key="7">
    <source>
        <dbReference type="ARBA" id="ARBA00023136"/>
    </source>
</evidence>
<evidence type="ECO:0000256" key="9">
    <source>
        <dbReference type="SAM" id="Phobius"/>
    </source>
</evidence>
<keyword evidence="4" id="KW-0997">Cell inner membrane</keyword>
<dbReference type="Proteomes" id="UP000494115">
    <property type="component" value="Unassembled WGS sequence"/>
</dbReference>
<feature type="transmembrane region" description="Helical" evidence="9">
    <location>
        <begin position="386"/>
        <end position="410"/>
    </location>
</feature>
<feature type="transmembrane region" description="Helical" evidence="9">
    <location>
        <begin position="542"/>
        <end position="564"/>
    </location>
</feature>
<proteinExistence type="predicted"/>
<evidence type="ECO:0000313" key="10">
    <source>
        <dbReference type="EMBL" id="CAB3783087.1"/>
    </source>
</evidence>
<evidence type="ECO:0000256" key="1">
    <source>
        <dbReference type="ARBA" id="ARBA00004429"/>
    </source>
</evidence>
<feature type="compositionally biased region" description="Polar residues" evidence="8">
    <location>
        <begin position="785"/>
        <end position="801"/>
    </location>
</feature>
<dbReference type="InterPro" id="IPR001036">
    <property type="entry name" value="Acrflvin-R"/>
</dbReference>
<dbReference type="PRINTS" id="PR00702">
    <property type="entry name" value="ACRIFLAVINRP"/>
</dbReference>
<dbReference type="Gene3D" id="3.30.70.1320">
    <property type="entry name" value="Multidrug efflux transporter AcrB pore domain like"/>
    <property type="match status" value="1"/>
</dbReference>
<keyword evidence="2" id="KW-0813">Transport</keyword>
<dbReference type="Gene3D" id="3.30.70.1430">
    <property type="entry name" value="Multidrug efflux transporter AcrB pore domain"/>
    <property type="match status" value="2"/>
</dbReference>
<reference evidence="10 11" key="1">
    <citation type="submission" date="2020-04" db="EMBL/GenBank/DDBJ databases">
        <authorList>
            <person name="De Canck E."/>
        </authorList>
    </citation>
    <scope>NUCLEOTIDE SEQUENCE [LARGE SCALE GENOMIC DNA]</scope>
    <source>
        <strain evidence="10 11">LMG 28138</strain>
    </source>
</reference>
<dbReference type="FunFam" id="3.30.70.1430:FF:000001">
    <property type="entry name" value="Efflux pump membrane transporter"/>
    <property type="match status" value="1"/>
</dbReference>
<evidence type="ECO:0000256" key="5">
    <source>
        <dbReference type="ARBA" id="ARBA00022692"/>
    </source>
</evidence>
<evidence type="ECO:0000256" key="3">
    <source>
        <dbReference type="ARBA" id="ARBA00022475"/>
    </source>
</evidence>
<dbReference type="GO" id="GO:0042910">
    <property type="term" value="F:xenobiotic transmembrane transporter activity"/>
    <property type="evidence" value="ECO:0007669"/>
    <property type="project" value="TreeGrafter"/>
</dbReference>
<dbReference type="Gene3D" id="3.30.70.1440">
    <property type="entry name" value="Multidrug efflux transporter AcrB pore domain"/>
    <property type="match status" value="2"/>
</dbReference>
<evidence type="ECO:0000256" key="2">
    <source>
        <dbReference type="ARBA" id="ARBA00022448"/>
    </source>
</evidence>
<dbReference type="PANTHER" id="PTHR32063">
    <property type="match status" value="1"/>
</dbReference>
<keyword evidence="7 9" id="KW-0472">Membrane</keyword>